<organism evidence="2 3">
    <name type="scientific">Xiphophorus couchianus</name>
    <name type="common">Monterrey platyfish</name>
    <dbReference type="NCBI Taxonomy" id="32473"/>
    <lineage>
        <taxon>Eukaryota</taxon>
        <taxon>Metazoa</taxon>
        <taxon>Chordata</taxon>
        <taxon>Craniata</taxon>
        <taxon>Vertebrata</taxon>
        <taxon>Euteleostomi</taxon>
        <taxon>Actinopterygii</taxon>
        <taxon>Neopterygii</taxon>
        <taxon>Teleostei</taxon>
        <taxon>Neoteleostei</taxon>
        <taxon>Acanthomorphata</taxon>
        <taxon>Ovalentaria</taxon>
        <taxon>Atherinomorphae</taxon>
        <taxon>Cyprinodontiformes</taxon>
        <taxon>Poeciliidae</taxon>
        <taxon>Poeciliinae</taxon>
        <taxon>Xiphophorus</taxon>
    </lineage>
</organism>
<name>A0A3B5L655_9TELE</name>
<evidence type="ECO:0000259" key="1">
    <source>
        <dbReference type="SMART" id="SM00956"/>
    </source>
</evidence>
<dbReference type="GeneTree" id="ENSGT00940000157013"/>
<dbReference type="Ensembl" id="ENSXCOT00000005367.1">
    <property type="protein sequence ID" value="ENSXCOP00000005306.1"/>
    <property type="gene ID" value="ENSXCOG00000003845.1"/>
</dbReference>
<dbReference type="InterPro" id="IPR027417">
    <property type="entry name" value="P-loop_NTPase"/>
</dbReference>
<sequence length="176" mass="20302">MVVMENAGYQKLLQMVAYCQNVDRCRRSLMAVHFDEVWDNERCNQMCDTCCHEEGFVDITQHARQVVLIVEQAGSMNEKVTPLKLVETWMGRGPAKLRKMIQTTALSRLQAESVIVSLLLQGYLREDYSFTPYTTYFYMKLGRKAPLLKEKTHTINMNIRVRGTVSNRGANPFKTL</sequence>
<dbReference type="InterPro" id="IPR036388">
    <property type="entry name" value="WH-like_DNA-bd_sf"/>
</dbReference>
<dbReference type="GO" id="GO:0006281">
    <property type="term" value="P:DNA repair"/>
    <property type="evidence" value="ECO:0007669"/>
    <property type="project" value="InterPro"/>
</dbReference>
<dbReference type="Proteomes" id="UP000261380">
    <property type="component" value="Unplaced"/>
</dbReference>
<proteinExistence type="predicted"/>
<dbReference type="InterPro" id="IPR018982">
    <property type="entry name" value="RQC_domain"/>
</dbReference>
<dbReference type="SMART" id="SM00956">
    <property type="entry name" value="RQC"/>
    <property type="match status" value="1"/>
</dbReference>
<dbReference type="Gene3D" id="1.10.10.10">
    <property type="entry name" value="Winged helix-like DNA-binding domain superfamily/Winged helix DNA-binding domain"/>
    <property type="match status" value="1"/>
</dbReference>
<dbReference type="AlphaFoldDB" id="A0A3B5L655"/>
<dbReference type="GO" id="GO:0043138">
    <property type="term" value="F:3'-5' DNA helicase activity"/>
    <property type="evidence" value="ECO:0007669"/>
    <property type="project" value="InterPro"/>
</dbReference>
<reference evidence="2" key="1">
    <citation type="submission" date="2025-08" db="UniProtKB">
        <authorList>
            <consortium name="Ensembl"/>
        </authorList>
    </citation>
    <scope>IDENTIFICATION</scope>
</reference>
<keyword evidence="3" id="KW-1185">Reference proteome</keyword>
<dbReference type="Pfam" id="PF16124">
    <property type="entry name" value="RecQ_Zn_bind"/>
    <property type="match status" value="1"/>
</dbReference>
<accession>A0A3B5L655</accession>
<evidence type="ECO:0000313" key="2">
    <source>
        <dbReference type="Ensembl" id="ENSXCOP00000005306.1"/>
    </source>
</evidence>
<feature type="domain" description="RQC" evidence="1">
    <location>
        <begin position="58"/>
        <end position="160"/>
    </location>
</feature>
<dbReference type="InterPro" id="IPR032284">
    <property type="entry name" value="RecQ_Zn-bd"/>
</dbReference>
<dbReference type="GO" id="GO:0006260">
    <property type="term" value="P:DNA replication"/>
    <property type="evidence" value="ECO:0007669"/>
    <property type="project" value="InterPro"/>
</dbReference>
<dbReference type="FunFam" id="1.10.10.10:FF:000306">
    <property type="entry name" value="ATP-dependent DNA helicase"/>
    <property type="match status" value="1"/>
</dbReference>
<reference evidence="2" key="2">
    <citation type="submission" date="2025-09" db="UniProtKB">
        <authorList>
            <consortium name="Ensembl"/>
        </authorList>
    </citation>
    <scope>IDENTIFICATION</scope>
</reference>
<dbReference type="Gene3D" id="3.40.50.300">
    <property type="entry name" value="P-loop containing nucleotide triphosphate hydrolases"/>
    <property type="match status" value="1"/>
</dbReference>
<evidence type="ECO:0000313" key="3">
    <source>
        <dbReference type="Proteomes" id="UP000261380"/>
    </source>
</evidence>
<protein>
    <recommendedName>
        <fullName evidence="1">RQC domain-containing protein</fullName>
    </recommendedName>
</protein>